<dbReference type="InterPro" id="IPR036633">
    <property type="entry name" value="Prn/Lys/Arg_de-COase_C_sf"/>
</dbReference>
<proteinExistence type="inferred from homology"/>
<dbReference type="SUPFAM" id="SSF53383">
    <property type="entry name" value="PLP-dependent transferases"/>
    <property type="match status" value="1"/>
</dbReference>
<keyword evidence="5" id="KW-0456">Lyase</keyword>
<dbReference type="EMBL" id="PNIL01000020">
    <property type="protein sequence ID" value="PMP68402.1"/>
    <property type="molecule type" value="Genomic_DNA"/>
</dbReference>
<dbReference type="CDD" id="cd00615">
    <property type="entry name" value="Orn_deC_like"/>
    <property type="match status" value="1"/>
</dbReference>
<dbReference type="AlphaFoldDB" id="A0A2J6WFF3"/>
<evidence type="ECO:0000259" key="6">
    <source>
        <dbReference type="Pfam" id="PF01276"/>
    </source>
</evidence>
<dbReference type="Pfam" id="PF03711">
    <property type="entry name" value="OKR_DC_1_C"/>
    <property type="match status" value="1"/>
</dbReference>
<dbReference type="InterPro" id="IPR015424">
    <property type="entry name" value="PyrdxlP-dep_Trfase"/>
</dbReference>
<dbReference type="Proteomes" id="UP000237040">
    <property type="component" value="Unassembled WGS sequence"/>
</dbReference>
<dbReference type="Gene3D" id="3.90.100.10">
    <property type="entry name" value="Orn/Lys/Arg decarboxylase, C-terminal domain"/>
    <property type="match status" value="1"/>
</dbReference>
<dbReference type="Pfam" id="PF01276">
    <property type="entry name" value="OKR_DC_1"/>
    <property type="match status" value="1"/>
</dbReference>
<dbReference type="RefSeq" id="WP_416085696.1">
    <property type="nucleotide sequence ID" value="NZ_JBNARP010000003.1"/>
</dbReference>
<evidence type="ECO:0000313" key="8">
    <source>
        <dbReference type="EMBL" id="PMP68402.1"/>
    </source>
</evidence>
<evidence type="ECO:0000256" key="2">
    <source>
        <dbReference type="ARBA" id="ARBA00010671"/>
    </source>
</evidence>
<dbReference type="Gene3D" id="3.40.640.10">
    <property type="entry name" value="Type I PLP-dependent aspartate aminotransferase-like (Major domain)"/>
    <property type="match status" value="1"/>
</dbReference>
<name>A0A2J6WFF3_9BACT</name>
<dbReference type="SUPFAM" id="SSF55904">
    <property type="entry name" value="Ornithine decarboxylase C-terminal domain"/>
    <property type="match status" value="1"/>
</dbReference>
<evidence type="ECO:0000259" key="7">
    <source>
        <dbReference type="Pfam" id="PF03711"/>
    </source>
</evidence>
<protein>
    <submittedName>
        <fullName evidence="8">Arginine decarboxylase</fullName>
    </submittedName>
</protein>
<comment type="cofactor">
    <cofactor evidence="1">
        <name>pyridoxal 5'-phosphate</name>
        <dbReference type="ChEBI" id="CHEBI:597326"/>
    </cofactor>
</comment>
<evidence type="ECO:0000256" key="5">
    <source>
        <dbReference type="ARBA" id="ARBA00023239"/>
    </source>
</evidence>
<evidence type="ECO:0000256" key="3">
    <source>
        <dbReference type="ARBA" id="ARBA00022793"/>
    </source>
</evidence>
<dbReference type="PANTHER" id="PTHR43277:SF4">
    <property type="entry name" value="ARGININE DECARBOXYLASE"/>
    <property type="match status" value="1"/>
</dbReference>
<comment type="caution">
    <text evidence="8">The sequence shown here is derived from an EMBL/GenBank/DDBJ whole genome shotgun (WGS) entry which is preliminary data.</text>
</comment>
<feature type="domain" description="Orn/Lys/Arg decarboxylase C-terminal" evidence="7">
    <location>
        <begin position="393"/>
        <end position="449"/>
    </location>
</feature>
<evidence type="ECO:0000256" key="4">
    <source>
        <dbReference type="ARBA" id="ARBA00022898"/>
    </source>
</evidence>
<reference evidence="8 9" key="1">
    <citation type="submission" date="2018-01" db="EMBL/GenBank/DDBJ databases">
        <title>Metagenomic assembled genomes from two thermal pools in the Uzon Caldera, Kamchatka, Russia.</title>
        <authorList>
            <person name="Wilkins L."/>
            <person name="Ettinger C."/>
        </authorList>
    </citation>
    <scope>NUCLEOTIDE SEQUENCE [LARGE SCALE GENOMIC DNA]</scope>
    <source>
        <strain evidence="8">ZAV-07</strain>
    </source>
</reference>
<evidence type="ECO:0000313" key="9">
    <source>
        <dbReference type="Proteomes" id="UP000237040"/>
    </source>
</evidence>
<gene>
    <name evidence="8" type="ORF">C0189_01355</name>
</gene>
<dbReference type="PANTHER" id="PTHR43277">
    <property type="entry name" value="ARGININE DECARBOXYLASE"/>
    <property type="match status" value="1"/>
</dbReference>
<dbReference type="InterPro" id="IPR008286">
    <property type="entry name" value="Prn/Lys/Arg_de-COase_C"/>
</dbReference>
<dbReference type="InterPro" id="IPR015421">
    <property type="entry name" value="PyrdxlP-dep_Trfase_major"/>
</dbReference>
<organism evidence="8 9">
    <name type="scientific">Caldisericum exile</name>
    <dbReference type="NCBI Taxonomy" id="693075"/>
    <lineage>
        <taxon>Bacteria</taxon>
        <taxon>Pseudomonadati</taxon>
        <taxon>Caldisericota/Cryosericota group</taxon>
        <taxon>Caldisericota</taxon>
        <taxon>Caldisericia</taxon>
        <taxon>Caldisericales</taxon>
        <taxon>Caldisericaceae</taxon>
        <taxon>Caldisericum</taxon>
    </lineage>
</organism>
<sequence>MEQERAPLYEAVSKYIKRKMIPFHMPGHSQGKGAPKILKRLFGDKFFDFDLTEVSGLDYLHYAQGVIREAENLASTLYGTEATIFLVNGTTAGVHAMILDSVKENEKIIIGRNSHRSVIGGILLAKAKPVFVQPEFNDEFGIITNVKPESVEKAIKENPDAKAVLVTTPNYYGLQGRIKDIIDLAHENGMRALVDEAHGAHFPFNPKFPKSAIYLGADLVTQSAHKTLPTLTQTSFLHIPSKEVNVDRIEQILSIIESSSPSYIFMTALDVARREMALHGKEMWDKAIEVAEYARARISALDGFKVITEKIINGDDIYAFDPIKLTINVQELGYSGFEFEHILNKNGIEIELADLQNVLLFITIGTSKRDIDTLVSVLKKIEPRKEKSTVRMPKFPEAPQFAMLPFEAFQKEFEVVPLKESLGRISWGIVAPYPPGIPVLAPGMVINNDCIEFTEEVFEKGGLVQGSIRYGSEIAIRVVKGE</sequence>
<keyword evidence="3" id="KW-0210">Decarboxylase</keyword>
<accession>A0A2J6WFF3</accession>
<comment type="similarity">
    <text evidence="2">Belongs to the Orn/Lys/Arg decarboxylase class-I family.</text>
</comment>
<feature type="domain" description="Orn/Lys/Arg decarboxylases family 1 pyridoxal-P attachment site" evidence="6">
    <location>
        <begin position="7"/>
        <end position="369"/>
    </location>
</feature>
<dbReference type="GO" id="GO:0016831">
    <property type="term" value="F:carboxy-lyase activity"/>
    <property type="evidence" value="ECO:0007669"/>
    <property type="project" value="UniProtKB-KW"/>
</dbReference>
<dbReference type="InterPro" id="IPR052357">
    <property type="entry name" value="Orn_Lys_Arg_decarboxylase-I"/>
</dbReference>
<evidence type="ECO:0000256" key="1">
    <source>
        <dbReference type="ARBA" id="ARBA00001933"/>
    </source>
</evidence>
<keyword evidence="4" id="KW-0663">Pyridoxal phosphate</keyword>
<dbReference type="InterPro" id="IPR000310">
    <property type="entry name" value="Orn/Lys/Arg_deCO2ase_major_dom"/>
</dbReference>